<evidence type="ECO:0000256" key="2">
    <source>
        <dbReference type="ARBA" id="ARBA00006024"/>
    </source>
</evidence>
<dbReference type="EMBL" id="CP024792">
    <property type="protein sequence ID" value="AUB43902.1"/>
    <property type="molecule type" value="Genomic_DNA"/>
</dbReference>
<keyword evidence="4" id="KW-0614">Plasmid</keyword>
<reference evidence="4 5" key="1">
    <citation type="submission" date="2017-11" db="EMBL/GenBank/DDBJ databases">
        <title>Complete genome of a free-living desiccation-tolerant cyanobacterium and its photosynthetic adaptation to extreme terrestrial habitat.</title>
        <authorList>
            <person name="Shang J."/>
        </authorList>
    </citation>
    <scope>NUCLEOTIDE SEQUENCE [LARGE SCALE GENOMIC DNA]</scope>
    <source>
        <strain evidence="4 5">CCNUN1</strain>
        <plasmid evidence="5">pnfsy07</plasmid>
    </source>
</reference>
<evidence type="ECO:0000259" key="3">
    <source>
        <dbReference type="Pfam" id="PF00122"/>
    </source>
</evidence>
<dbReference type="InterPro" id="IPR008250">
    <property type="entry name" value="ATPase_P-typ_transduc_dom_A_sf"/>
</dbReference>
<sequence>MFYQVVHSTQGRCRIRVPRLADDLEFAENLNRLVESLQFVTEVRINPAASSLIVNYNVTVVNFEDAQKYLSTCIEKASCIQQANLIETYDEETIEESDLIPEVNQWKDLGLPLLSLSLAVFASPLELPPLLIIIAIAGAAMPWFNRASDSIVNQHHPNIDLLDSAWITLQTVQGQYIAPALKTSLVEIRRSLRGTVNEAREQKALDFLNYVHQDIWVQRDQLQPAVRAIELQAGDRITIHAGEIIPVDGRILSGSGLVDCSYLTSITTPMHYSLGQEVYASSRLLEGELSILVERTGENTRLGLIAHLMQSTPVHDTHIGAQQAEFVKNAIVPTLVLGGTIFAATGNLGAAISPFQFDFGSGIPISISTTILSALTHAVQNGIYIRSGRVVELLTQLNTLVIHDSALLYLNTTASDCIKAIATLQEQGITVYLVSDDSLAKTTLLAKKFGIHPNHILAESYPQQRANLVDGLRSQGGCVAVLGINGDCHADISVSLAFKGNVCTETADVVLLDQQLQGLIYAIAIAKRAMEVVYQNTATIVVPNLMMQIGGGMFLGVNPVWNVIVNNGSAFIAEFLNGSRPIFDSIVPSQQKNNHQTNLLAIPATSTQLSLPILNGNKFNQQPLTQ</sequence>
<dbReference type="GO" id="GO:0015086">
    <property type="term" value="F:cadmium ion transmembrane transporter activity"/>
    <property type="evidence" value="ECO:0007669"/>
    <property type="project" value="TreeGrafter"/>
</dbReference>
<geneLocation type="plasmid" evidence="5">
    <name>pnfsy07</name>
</geneLocation>
<dbReference type="PANTHER" id="PTHR48085:SF5">
    <property type="entry name" value="CADMIUM_ZINC-TRANSPORTING ATPASE HMA4-RELATED"/>
    <property type="match status" value="1"/>
</dbReference>
<comment type="subcellular location">
    <subcellularLocation>
        <location evidence="1">Membrane</location>
        <topology evidence="1">Multi-pass membrane protein</topology>
    </subcellularLocation>
</comment>
<accession>A0A2K8T8A6</accession>
<proteinExistence type="inferred from homology"/>
<dbReference type="SUPFAM" id="SSF56784">
    <property type="entry name" value="HAD-like"/>
    <property type="match status" value="1"/>
</dbReference>
<dbReference type="Proteomes" id="UP000232003">
    <property type="component" value="Plasmid pNFSY07"/>
</dbReference>
<evidence type="ECO:0000313" key="5">
    <source>
        <dbReference type="Proteomes" id="UP000232003"/>
    </source>
</evidence>
<protein>
    <submittedName>
        <fullName evidence="4">Cation transport ATPase</fullName>
    </submittedName>
</protein>
<evidence type="ECO:0000256" key="1">
    <source>
        <dbReference type="ARBA" id="ARBA00004141"/>
    </source>
</evidence>
<dbReference type="InterPro" id="IPR051014">
    <property type="entry name" value="Cation_Transport_ATPase_IB"/>
</dbReference>
<dbReference type="Pfam" id="PF19991">
    <property type="entry name" value="HMA_2"/>
    <property type="match status" value="1"/>
</dbReference>
<dbReference type="Gene3D" id="3.40.50.1000">
    <property type="entry name" value="HAD superfamily/HAD-like"/>
    <property type="match status" value="1"/>
</dbReference>
<dbReference type="InterPro" id="IPR059000">
    <property type="entry name" value="ATPase_P-type_domA"/>
</dbReference>
<dbReference type="PANTHER" id="PTHR48085">
    <property type="entry name" value="CADMIUM/ZINC-TRANSPORTING ATPASE HMA2-RELATED"/>
    <property type="match status" value="1"/>
</dbReference>
<dbReference type="InterPro" id="IPR023214">
    <property type="entry name" value="HAD_sf"/>
</dbReference>
<dbReference type="InterPro" id="IPR036412">
    <property type="entry name" value="HAD-like_sf"/>
</dbReference>
<organism evidence="4 5">
    <name type="scientific">Nostoc flagelliforme CCNUN1</name>
    <dbReference type="NCBI Taxonomy" id="2038116"/>
    <lineage>
        <taxon>Bacteria</taxon>
        <taxon>Bacillati</taxon>
        <taxon>Cyanobacteriota</taxon>
        <taxon>Cyanophyceae</taxon>
        <taxon>Nostocales</taxon>
        <taxon>Nostocaceae</taxon>
        <taxon>Nostoc</taxon>
    </lineage>
</organism>
<dbReference type="Pfam" id="PF00122">
    <property type="entry name" value="E1-E2_ATPase"/>
    <property type="match status" value="1"/>
</dbReference>
<dbReference type="KEGG" id="nfl:COO91_10111"/>
<dbReference type="GO" id="GO:0016020">
    <property type="term" value="C:membrane"/>
    <property type="evidence" value="ECO:0007669"/>
    <property type="project" value="TreeGrafter"/>
</dbReference>
<keyword evidence="5" id="KW-1185">Reference proteome</keyword>
<comment type="similarity">
    <text evidence="2">Belongs to the cation transport ATPase (P-type) (TC 3.A.3) family. Type IB subfamily.</text>
</comment>
<feature type="domain" description="P-type ATPase A" evidence="3">
    <location>
        <begin position="215"/>
        <end position="310"/>
    </location>
</feature>
<dbReference type="Gene3D" id="2.70.150.10">
    <property type="entry name" value="Calcium-transporting ATPase, cytoplasmic transduction domain A"/>
    <property type="match status" value="1"/>
</dbReference>
<gene>
    <name evidence="4" type="ORF">COO91_10111</name>
</gene>
<dbReference type="AlphaFoldDB" id="A0A2K8T8A6"/>
<evidence type="ECO:0000313" key="4">
    <source>
        <dbReference type="EMBL" id="AUB43902.1"/>
    </source>
</evidence>
<name>A0A2K8T8A6_9NOSO</name>
<dbReference type="SUPFAM" id="SSF81653">
    <property type="entry name" value="Calcium ATPase, transduction domain A"/>
    <property type="match status" value="1"/>
</dbReference>